<protein>
    <submittedName>
        <fullName evidence="2">Putative metal-binding protein</fullName>
    </submittedName>
</protein>
<keyword evidence="3" id="KW-1185">Reference proteome</keyword>
<evidence type="ECO:0000256" key="1">
    <source>
        <dbReference type="SAM" id="Phobius"/>
    </source>
</evidence>
<dbReference type="Proteomes" id="UP000267841">
    <property type="component" value="Unassembled WGS sequence"/>
</dbReference>
<dbReference type="RefSeq" id="WP_121012685.1">
    <property type="nucleotide sequence ID" value="NZ_RCCJ01000001.1"/>
</dbReference>
<keyword evidence="1" id="KW-1133">Transmembrane helix</keyword>
<dbReference type="OrthoDB" id="69351at2"/>
<dbReference type="EMBL" id="RCCJ01000001">
    <property type="protein sequence ID" value="RLJ71371.1"/>
    <property type="molecule type" value="Genomic_DNA"/>
</dbReference>
<accession>A0A497XSX9</accession>
<name>A0A497XSX9_9AQUI</name>
<sequence length="162" mass="18330">MALGKTHDLINLVALPGFLYFLPKELYIPFGAGYMVGTFLLSPDVDLPNSKPTKRWSFLRCLWYPYQSLSQHRGISHIPVIGSLLRLLYLISVVIFLYFFLLGVVSVLDKGLALALTNFNPFPYLNELFRSEKSMYFVLGILCADVVHIILDGLSSVLKRLT</sequence>
<gene>
    <name evidence="2" type="ORF">BCF55_1673</name>
</gene>
<dbReference type="InterPro" id="IPR019250">
    <property type="entry name" value="DUF2227_metal-bd"/>
</dbReference>
<reference evidence="2 3" key="1">
    <citation type="submission" date="2018-10" db="EMBL/GenBank/DDBJ databases">
        <title>Genomic Encyclopedia of Archaeal and Bacterial Type Strains, Phase II (KMG-II): from individual species to whole genera.</title>
        <authorList>
            <person name="Goeker M."/>
        </authorList>
    </citation>
    <scope>NUCLEOTIDE SEQUENCE [LARGE SCALE GENOMIC DNA]</scope>
    <source>
        <strain evidence="2 3">DSM 16510</strain>
    </source>
</reference>
<evidence type="ECO:0000313" key="2">
    <source>
        <dbReference type="EMBL" id="RLJ71371.1"/>
    </source>
</evidence>
<dbReference type="Pfam" id="PF09988">
    <property type="entry name" value="DUF2227"/>
    <property type="match status" value="1"/>
</dbReference>
<proteinExistence type="predicted"/>
<evidence type="ECO:0000313" key="3">
    <source>
        <dbReference type="Proteomes" id="UP000267841"/>
    </source>
</evidence>
<dbReference type="PANTHER" id="PTHR39085">
    <property type="entry name" value="SLL0924 PROTEIN"/>
    <property type="match status" value="1"/>
</dbReference>
<feature type="transmembrane region" description="Helical" evidence="1">
    <location>
        <begin position="135"/>
        <end position="158"/>
    </location>
</feature>
<dbReference type="AlphaFoldDB" id="A0A497XSX9"/>
<comment type="caution">
    <text evidence="2">The sequence shown here is derived from an EMBL/GenBank/DDBJ whole genome shotgun (WGS) entry which is preliminary data.</text>
</comment>
<feature type="transmembrane region" description="Helical" evidence="1">
    <location>
        <begin position="87"/>
        <end position="108"/>
    </location>
</feature>
<dbReference type="PANTHER" id="PTHR39085:SF1">
    <property type="entry name" value="SLL0924 PROTEIN"/>
    <property type="match status" value="1"/>
</dbReference>
<keyword evidence="1" id="KW-0472">Membrane</keyword>
<keyword evidence="1" id="KW-0812">Transmembrane</keyword>
<organism evidence="2 3">
    <name type="scientific">Hydrogenivirga caldilitoris</name>
    <dbReference type="NCBI Taxonomy" id="246264"/>
    <lineage>
        <taxon>Bacteria</taxon>
        <taxon>Pseudomonadati</taxon>
        <taxon>Aquificota</taxon>
        <taxon>Aquificia</taxon>
        <taxon>Aquificales</taxon>
        <taxon>Aquificaceae</taxon>
        <taxon>Hydrogenivirga</taxon>
    </lineage>
</organism>